<dbReference type="Proteomes" id="UP000006039">
    <property type="component" value="Unassembled WGS sequence"/>
</dbReference>
<protein>
    <submittedName>
        <fullName evidence="2 3">Uncharacterized protein</fullName>
    </submittedName>
</protein>
<name>J3NUR4_GAET3</name>
<dbReference type="RefSeq" id="XP_009221083.1">
    <property type="nucleotide sequence ID" value="XM_009222819.1"/>
</dbReference>
<gene>
    <name evidence="3" type="primary">20345478</name>
    <name evidence="2" type="ORF">GGTG_05020</name>
</gene>
<organism evidence="2">
    <name type="scientific">Gaeumannomyces tritici (strain R3-111a-1)</name>
    <name type="common">Wheat and barley take-all root rot fungus</name>
    <name type="synonym">Gaeumannomyces graminis var. tritici</name>
    <dbReference type="NCBI Taxonomy" id="644352"/>
    <lineage>
        <taxon>Eukaryota</taxon>
        <taxon>Fungi</taxon>
        <taxon>Dikarya</taxon>
        <taxon>Ascomycota</taxon>
        <taxon>Pezizomycotina</taxon>
        <taxon>Sordariomycetes</taxon>
        <taxon>Sordariomycetidae</taxon>
        <taxon>Magnaporthales</taxon>
        <taxon>Magnaporthaceae</taxon>
        <taxon>Gaeumannomyces</taxon>
    </lineage>
</organism>
<evidence type="ECO:0000256" key="1">
    <source>
        <dbReference type="SAM" id="MobiDB-lite"/>
    </source>
</evidence>
<evidence type="ECO:0000313" key="4">
    <source>
        <dbReference type="Proteomes" id="UP000006039"/>
    </source>
</evidence>
<keyword evidence="4" id="KW-1185">Reference proteome</keyword>
<dbReference type="AlphaFoldDB" id="J3NUR4"/>
<reference evidence="3" key="4">
    <citation type="journal article" date="2015" name="G3 (Bethesda)">
        <title>Genome sequences of three phytopathogenic species of the Magnaporthaceae family of fungi.</title>
        <authorList>
            <person name="Okagaki L.H."/>
            <person name="Nunes C.C."/>
            <person name="Sailsbery J."/>
            <person name="Clay B."/>
            <person name="Brown D."/>
            <person name="John T."/>
            <person name="Oh Y."/>
            <person name="Young N."/>
            <person name="Fitzgerald M."/>
            <person name="Haas B.J."/>
            <person name="Zeng Q."/>
            <person name="Young S."/>
            <person name="Adiconis X."/>
            <person name="Fan L."/>
            <person name="Levin J.Z."/>
            <person name="Mitchell T.K."/>
            <person name="Okubara P.A."/>
            <person name="Farman M.L."/>
            <person name="Kohn L.M."/>
            <person name="Birren B."/>
            <person name="Ma L.-J."/>
            <person name="Dean R.A."/>
        </authorList>
    </citation>
    <scope>NUCLEOTIDE SEQUENCE</scope>
    <source>
        <strain evidence="3">R3-111a-1</strain>
    </source>
</reference>
<dbReference type="HOGENOM" id="CLU_1138053_0_0_1"/>
<accession>J3NUR4</accession>
<dbReference type="EMBL" id="GL385396">
    <property type="protein sequence ID" value="EJT79938.1"/>
    <property type="molecule type" value="Genomic_DNA"/>
</dbReference>
<feature type="region of interest" description="Disordered" evidence="1">
    <location>
        <begin position="101"/>
        <end position="125"/>
    </location>
</feature>
<proteinExistence type="predicted"/>
<evidence type="ECO:0000313" key="2">
    <source>
        <dbReference type="EMBL" id="EJT79938.1"/>
    </source>
</evidence>
<reference evidence="2" key="2">
    <citation type="submission" date="2010-07" db="EMBL/GenBank/DDBJ databases">
        <authorList>
            <consortium name="The Broad Institute Genome Sequencing Platform"/>
            <consortium name="Broad Institute Genome Sequencing Center for Infectious Disease"/>
            <person name="Ma L.-J."/>
            <person name="Dead R."/>
            <person name="Young S."/>
            <person name="Zeng Q."/>
            <person name="Koehrsen M."/>
            <person name="Alvarado L."/>
            <person name="Berlin A."/>
            <person name="Chapman S.B."/>
            <person name="Chen Z."/>
            <person name="Freedman E."/>
            <person name="Gellesch M."/>
            <person name="Goldberg J."/>
            <person name="Griggs A."/>
            <person name="Gujja S."/>
            <person name="Heilman E.R."/>
            <person name="Heiman D."/>
            <person name="Hepburn T."/>
            <person name="Howarth C."/>
            <person name="Jen D."/>
            <person name="Larson L."/>
            <person name="Mehta T."/>
            <person name="Neiman D."/>
            <person name="Pearson M."/>
            <person name="Roberts A."/>
            <person name="Saif S."/>
            <person name="Shea T."/>
            <person name="Shenoy N."/>
            <person name="Sisk P."/>
            <person name="Stolte C."/>
            <person name="Sykes S."/>
            <person name="Walk T."/>
            <person name="White J."/>
            <person name="Yandava C."/>
            <person name="Haas B."/>
            <person name="Nusbaum C."/>
            <person name="Birren B."/>
        </authorList>
    </citation>
    <scope>NUCLEOTIDE SEQUENCE</scope>
    <source>
        <strain evidence="2">R3-111a-1</strain>
    </source>
</reference>
<dbReference type="GeneID" id="20345478"/>
<reference evidence="4" key="1">
    <citation type="submission" date="2010-07" db="EMBL/GenBank/DDBJ databases">
        <title>The genome sequence of Gaeumannomyces graminis var. tritici strain R3-111a-1.</title>
        <authorList>
            <consortium name="The Broad Institute Genome Sequencing Platform"/>
            <person name="Ma L.-J."/>
            <person name="Dead R."/>
            <person name="Young S."/>
            <person name="Zeng Q."/>
            <person name="Koehrsen M."/>
            <person name="Alvarado L."/>
            <person name="Berlin A."/>
            <person name="Chapman S.B."/>
            <person name="Chen Z."/>
            <person name="Freedman E."/>
            <person name="Gellesch M."/>
            <person name="Goldberg J."/>
            <person name="Griggs A."/>
            <person name="Gujja S."/>
            <person name="Heilman E.R."/>
            <person name="Heiman D."/>
            <person name="Hepburn T."/>
            <person name="Howarth C."/>
            <person name="Jen D."/>
            <person name="Larson L."/>
            <person name="Mehta T."/>
            <person name="Neiman D."/>
            <person name="Pearson M."/>
            <person name="Roberts A."/>
            <person name="Saif S."/>
            <person name="Shea T."/>
            <person name="Shenoy N."/>
            <person name="Sisk P."/>
            <person name="Stolte C."/>
            <person name="Sykes S."/>
            <person name="Walk T."/>
            <person name="White J."/>
            <person name="Yandava C."/>
            <person name="Haas B."/>
            <person name="Nusbaum C."/>
            <person name="Birren B."/>
        </authorList>
    </citation>
    <scope>NUCLEOTIDE SEQUENCE [LARGE SCALE GENOMIC DNA]</scope>
    <source>
        <strain evidence="4">R3-111a-1</strain>
    </source>
</reference>
<reference evidence="2" key="3">
    <citation type="submission" date="2010-09" db="EMBL/GenBank/DDBJ databases">
        <title>Annotation of Gaeumannomyces graminis var. tritici R3-111a-1.</title>
        <authorList>
            <consortium name="The Broad Institute Genome Sequencing Platform"/>
            <person name="Ma L.-J."/>
            <person name="Dead R."/>
            <person name="Young S.K."/>
            <person name="Zeng Q."/>
            <person name="Gargeya S."/>
            <person name="Fitzgerald M."/>
            <person name="Haas B."/>
            <person name="Abouelleil A."/>
            <person name="Alvarado L."/>
            <person name="Arachchi H.M."/>
            <person name="Berlin A."/>
            <person name="Brown A."/>
            <person name="Chapman S.B."/>
            <person name="Chen Z."/>
            <person name="Dunbar C."/>
            <person name="Freedman E."/>
            <person name="Gearin G."/>
            <person name="Gellesch M."/>
            <person name="Goldberg J."/>
            <person name="Griggs A."/>
            <person name="Gujja S."/>
            <person name="Heiman D."/>
            <person name="Howarth C."/>
            <person name="Larson L."/>
            <person name="Lui A."/>
            <person name="MacDonald P.J.P."/>
            <person name="Mehta T."/>
            <person name="Montmayeur A."/>
            <person name="Murphy C."/>
            <person name="Neiman D."/>
            <person name="Pearson M."/>
            <person name="Priest M."/>
            <person name="Roberts A."/>
            <person name="Saif S."/>
            <person name="Shea T."/>
            <person name="Shenoy N."/>
            <person name="Sisk P."/>
            <person name="Stolte C."/>
            <person name="Sykes S."/>
            <person name="Yandava C."/>
            <person name="Wortman J."/>
            <person name="Nusbaum C."/>
            <person name="Birren B."/>
        </authorList>
    </citation>
    <scope>NUCLEOTIDE SEQUENCE</scope>
    <source>
        <strain evidence="2">R3-111a-1</strain>
    </source>
</reference>
<reference evidence="3" key="5">
    <citation type="submission" date="2018-04" db="UniProtKB">
        <authorList>
            <consortium name="EnsemblFungi"/>
        </authorList>
    </citation>
    <scope>IDENTIFICATION</scope>
    <source>
        <strain evidence="3">R3-111a-1</strain>
    </source>
</reference>
<dbReference type="VEuPathDB" id="FungiDB:GGTG_05020"/>
<dbReference type="EnsemblFungi" id="EJT79938">
    <property type="protein sequence ID" value="EJT79938"/>
    <property type="gene ID" value="GGTG_05020"/>
</dbReference>
<feature type="region of interest" description="Disordered" evidence="1">
    <location>
        <begin position="198"/>
        <end position="233"/>
    </location>
</feature>
<sequence length="244" mass="26799">MLWERLTEQGIRAGSVAFYKPTDEPAQQSIVVGAREGWGDEADDQRRQWESDGRLQGGGRSLNHFLAVSPARFFFSSSHRDPVGLLLSEVLMLLVPERSGTRSLPRHPEPHGIQHRTQHRTQQSMHPTAVSAYCKTTLLAAHHHHGRAEPQGQAVLPSARLPGKIEENLYASTTGPDATIFTMSSSTFPATRVLFHSSNTLQTTPLQDPGQDPVTGPRTEPNSRTQLGTVPPSYISVSPYPADI</sequence>
<evidence type="ECO:0000313" key="3">
    <source>
        <dbReference type="EnsemblFungi" id="EJT79938"/>
    </source>
</evidence>